<keyword evidence="11" id="KW-1185">Reference proteome</keyword>
<dbReference type="AlphaFoldDB" id="A0A8T2SWK0"/>
<gene>
    <name evidence="10" type="ORF">KP509_17G059200</name>
</gene>
<proteinExistence type="predicted"/>
<dbReference type="GO" id="GO:0005634">
    <property type="term" value="C:nucleus"/>
    <property type="evidence" value="ECO:0007669"/>
    <property type="project" value="UniProtKB-SubCell"/>
</dbReference>
<name>A0A8T2SWK0_CERRI</name>
<evidence type="ECO:0000256" key="2">
    <source>
        <dbReference type="ARBA" id="ARBA00022737"/>
    </source>
</evidence>
<dbReference type="InterPro" id="IPR009057">
    <property type="entry name" value="Homeodomain-like_sf"/>
</dbReference>
<dbReference type="SMART" id="SM00717">
    <property type="entry name" value="SANT"/>
    <property type="match status" value="2"/>
</dbReference>
<evidence type="ECO:0000256" key="4">
    <source>
        <dbReference type="ARBA" id="ARBA00023125"/>
    </source>
</evidence>
<dbReference type="CDD" id="cd00167">
    <property type="entry name" value="SANT"/>
    <property type="match status" value="2"/>
</dbReference>
<dbReference type="PANTHER" id="PTHR47997">
    <property type="entry name" value="MYB DOMAIN PROTEIN 55"/>
    <property type="match status" value="1"/>
</dbReference>
<comment type="caution">
    <text evidence="10">The sequence shown here is derived from an EMBL/GenBank/DDBJ whole genome shotgun (WGS) entry which is preliminary data.</text>
</comment>
<evidence type="ECO:0000313" key="10">
    <source>
        <dbReference type="EMBL" id="KAH7373489.1"/>
    </source>
</evidence>
<accession>A0A8T2SWK0</accession>
<evidence type="ECO:0000256" key="6">
    <source>
        <dbReference type="ARBA" id="ARBA00023163"/>
    </source>
</evidence>
<sequence length="372" mass="42339">MRLRKGLWSPDEDEKLRACIAQHSSGSWSDIARKAGLQRCGKSCRRRWMNHLRPDLKHEKFSEEEVRLIIKLHDSLGNKWSEIATYLVGRTDNDVKNLWNTQIKRQLKNSNYEMSSKLENFASSSGLPFSMDVDHDSTKNKFIDLIQRPISSSIPISNNIVQNAWVPLPASSNEFIDTQYPKMDISRQDYDFASSHQYSFMVPSYQPYNHSQPQIFNVSCGLNKDQSSFLEDGCHNIEQSTCINSVQIYKPHLIHSESSNQNENSSMTFEGSITKYQQTNGVTTSHASWDGVVSSNDSCLGTINGGDDISSVCKPVLCDQKHRIKVIAGSSNNHLMKDDLDYDVSRLSRKQHWSFPGQWSIDTLISHCDTYS</sequence>
<dbReference type="PROSITE" id="PS50090">
    <property type="entry name" value="MYB_LIKE"/>
    <property type="match status" value="2"/>
</dbReference>
<dbReference type="InterPro" id="IPR017930">
    <property type="entry name" value="Myb_dom"/>
</dbReference>
<dbReference type="EMBL" id="CM035422">
    <property type="protein sequence ID" value="KAH7373489.1"/>
    <property type="molecule type" value="Genomic_DNA"/>
</dbReference>
<dbReference type="FunFam" id="1.10.10.60:FF:000077">
    <property type="entry name" value="MYB transcription factor"/>
    <property type="match status" value="1"/>
</dbReference>
<dbReference type="Proteomes" id="UP000825935">
    <property type="component" value="Chromosome 17"/>
</dbReference>
<evidence type="ECO:0000256" key="3">
    <source>
        <dbReference type="ARBA" id="ARBA00023015"/>
    </source>
</evidence>
<dbReference type="Pfam" id="PF00249">
    <property type="entry name" value="Myb_DNA-binding"/>
    <property type="match status" value="2"/>
</dbReference>
<evidence type="ECO:0000259" key="9">
    <source>
        <dbReference type="PROSITE" id="PS51294"/>
    </source>
</evidence>
<evidence type="ECO:0000256" key="5">
    <source>
        <dbReference type="ARBA" id="ARBA00023159"/>
    </source>
</evidence>
<feature type="domain" description="Myb-like" evidence="8">
    <location>
        <begin position="1"/>
        <end position="52"/>
    </location>
</feature>
<keyword evidence="3" id="KW-0805">Transcription regulation</keyword>
<protein>
    <submittedName>
        <fullName evidence="10">Uncharacterized protein</fullName>
    </submittedName>
</protein>
<dbReference type="SUPFAM" id="SSF46689">
    <property type="entry name" value="Homeodomain-like"/>
    <property type="match status" value="1"/>
</dbReference>
<evidence type="ECO:0000259" key="8">
    <source>
        <dbReference type="PROSITE" id="PS50090"/>
    </source>
</evidence>
<keyword evidence="2" id="KW-0677">Repeat</keyword>
<dbReference type="PANTHER" id="PTHR47997:SF75">
    <property type="entry name" value="MYB DOMAIN PROTEIN 55"/>
    <property type="match status" value="1"/>
</dbReference>
<keyword evidence="7" id="KW-0539">Nucleus</keyword>
<dbReference type="InterPro" id="IPR051953">
    <property type="entry name" value="Plant_SW-associated_TFs"/>
</dbReference>
<dbReference type="OrthoDB" id="2143914at2759"/>
<dbReference type="GO" id="GO:0045893">
    <property type="term" value="P:positive regulation of DNA-templated transcription"/>
    <property type="evidence" value="ECO:0007669"/>
    <property type="project" value="UniProtKB-ARBA"/>
</dbReference>
<evidence type="ECO:0000256" key="1">
    <source>
        <dbReference type="ARBA" id="ARBA00004123"/>
    </source>
</evidence>
<comment type="subcellular location">
    <subcellularLocation>
        <location evidence="1">Nucleus</location>
    </subcellularLocation>
</comment>
<evidence type="ECO:0000313" key="11">
    <source>
        <dbReference type="Proteomes" id="UP000825935"/>
    </source>
</evidence>
<organism evidence="10 11">
    <name type="scientific">Ceratopteris richardii</name>
    <name type="common">Triangle waterfern</name>
    <dbReference type="NCBI Taxonomy" id="49495"/>
    <lineage>
        <taxon>Eukaryota</taxon>
        <taxon>Viridiplantae</taxon>
        <taxon>Streptophyta</taxon>
        <taxon>Embryophyta</taxon>
        <taxon>Tracheophyta</taxon>
        <taxon>Polypodiopsida</taxon>
        <taxon>Polypodiidae</taxon>
        <taxon>Polypodiales</taxon>
        <taxon>Pteridineae</taxon>
        <taxon>Pteridaceae</taxon>
        <taxon>Parkerioideae</taxon>
        <taxon>Ceratopteris</taxon>
    </lineage>
</organism>
<evidence type="ECO:0000256" key="7">
    <source>
        <dbReference type="ARBA" id="ARBA00023242"/>
    </source>
</evidence>
<reference evidence="10" key="1">
    <citation type="submission" date="2021-08" db="EMBL/GenBank/DDBJ databases">
        <title>WGS assembly of Ceratopteris richardii.</title>
        <authorList>
            <person name="Marchant D.B."/>
            <person name="Chen G."/>
            <person name="Jenkins J."/>
            <person name="Shu S."/>
            <person name="Leebens-Mack J."/>
            <person name="Grimwood J."/>
            <person name="Schmutz J."/>
            <person name="Soltis P."/>
            <person name="Soltis D."/>
            <person name="Chen Z.-H."/>
        </authorList>
    </citation>
    <scope>NUCLEOTIDE SEQUENCE</scope>
    <source>
        <strain evidence="10">Whitten #5841</strain>
        <tissue evidence="10">Leaf</tissue>
    </source>
</reference>
<dbReference type="InterPro" id="IPR001005">
    <property type="entry name" value="SANT/Myb"/>
</dbReference>
<dbReference type="PROSITE" id="PS51294">
    <property type="entry name" value="HTH_MYB"/>
    <property type="match status" value="2"/>
</dbReference>
<keyword evidence="5" id="KW-0010">Activator</keyword>
<dbReference type="GO" id="GO:0003677">
    <property type="term" value="F:DNA binding"/>
    <property type="evidence" value="ECO:0007669"/>
    <property type="project" value="UniProtKB-KW"/>
</dbReference>
<feature type="domain" description="HTH myb-type" evidence="9">
    <location>
        <begin position="57"/>
        <end position="107"/>
    </location>
</feature>
<feature type="domain" description="HTH myb-type" evidence="9">
    <location>
        <begin position="1"/>
        <end position="56"/>
    </location>
</feature>
<keyword evidence="6" id="KW-0804">Transcription</keyword>
<feature type="domain" description="Myb-like" evidence="8">
    <location>
        <begin position="53"/>
        <end position="103"/>
    </location>
</feature>
<dbReference type="Gene3D" id="1.10.10.60">
    <property type="entry name" value="Homeodomain-like"/>
    <property type="match status" value="2"/>
</dbReference>
<keyword evidence="4" id="KW-0238">DNA-binding</keyword>